<evidence type="ECO:0000256" key="2">
    <source>
        <dbReference type="ARBA" id="ARBA00022649"/>
    </source>
</evidence>
<dbReference type="RefSeq" id="WP_073330197.1">
    <property type="nucleotide sequence ID" value="NZ_FQTT01000010.1"/>
</dbReference>
<dbReference type="GO" id="GO:0006402">
    <property type="term" value="P:mRNA catabolic process"/>
    <property type="evidence" value="ECO:0007669"/>
    <property type="project" value="TreeGrafter"/>
</dbReference>
<dbReference type="Gene3D" id="2.30.30.110">
    <property type="match status" value="1"/>
</dbReference>
<dbReference type="PANTHER" id="PTHR33988">
    <property type="entry name" value="ENDORIBONUCLEASE MAZF-RELATED"/>
    <property type="match status" value="1"/>
</dbReference>
<dbReference type="InterPro" id="IPR003477">
    <property type="entry name" value="PemK-like"/>
</dbReference>
<keyword evidence="3" id="KW-0255">Endonuclease</keyword>
<dbReference type="EC" id="3.1.-.-" evidence="3"/>
<organism evidence="4 5">
    <name type="scientific">Actinomyces glycerinitolerans</name>
    <dbReference type="NCBI Taxonomy" id="1892869"/>
    <lineage>
        <taxon>Bacteria</taxon>
        <taxon>Bacillati</taxon>
        <taxon>Actinomycetota</taxon>
        <taxon>Actinomycetes</taxon>
        <taxon>Actinomycetales</taxon>
        <taxon>Actinomycetaceae</taxon>
        <taxon>Actinomyces</taxon>
    </lineage>
</organism>
<reference evidence="5" key="1">
    <citation type="submission" date="2016-09" db="EMBL/GenBank/DDBJ databases">
        <authorList>
            <person name="Strepis N."/>
        </authorList>
    </citation>
    <scope>NUCLEOTIDE SEQUENCE [LARGE SCALE GENOMIC DNA]</scope>
</reference>
<dbReference type="GO" id="GO:0016075">
    <property type="term" value="P:rRNA catabolic process"/>
    <property type="evidence" value="ECO:0007669"/>
    <property type="project" value="TreeGrafter"/>
</dbReference>
<dbReference type="Pfam" id="PF02452">
    <property type="entry name" value="PemK_toxin"/>
    <property type="match status" value="1"/>
</dbReference>
<keyword evidence="3" id="KW-0540">Nuclease</keyword>
<keyword evidence="3" id="KW-0378">Hydrolase</keyword>
<dbReference type="PIRSF" id="PIRSF033490">
    <property type="entry name" value="MazF"/>
    <property type="match status" value="1"/>
</dbReference>
<dbReference type="PANTHER" id="PTHR33988:SF2">
    <property type="entry name" value="ENDORIBONUCLEASE MAZF"/>
    <property type="match status" value="1"/>
</dbReference>
<comment type="similarity">
    <text evidence="1 3">Belongs to the PemK/MazF family.</text>
</comment>
<gene>
    <name evidence="4" type="ORF">ACGLYG10_1614</name>
</gene>
<dbReference type="EMBL" id="FQTT01000010">
    <property type="protein sequence ID" value="SHE25398.1"/>
    <property type="molecule type" value="Genomic_DNA"/>
</dbReference>
<sequence length="115" mass="12458">MAVVARGEAWWLDFGDPIGSEPGYLRPALIVSSDRFNRSRIATVIVSAITSNLRLAAAPGNVELERGEAGLPKQCVVNVSQTLVVDRSRLNNRIGAVPMHILARVDDGLRLVLDL</sequence>
<dbReference type="GO" id="GO:0003677">
    <property type="term" value="F:DNA binding"/>
    <property type="evidence" value="ECO:0007669"/>
    <property type="project" value="InterPro"/>
</dbReference>
<keyword evidence="2" id="KW-1277">Toxin-antitoxin system</keyword>
<comment type="function">
    <text evidence="3">Toxic component of a type II toxin-antitoxin (TA) system.</text>
</comment>
<keyword evidence="5" id="KW-1185">Reference proteome</keyword>
<protein>
    <recommendedName>
        <fullName evidence="3">mRNA interferase</fullName>
        <ecNumber evidence="3">3.1.-.-</ecNumber>
    </recommendedName>
</protein>
<dbReference type="STRING" id="1892869.ACGLYG10_1614"/>
<proteinExistence type="inferred from homology"/>
<name>A0A1M4RZL8_9ACTO</name>
<accession>A0A1M4RZL8</accession>
<dbReference type="OrthoDB" id="9808744at2"/>
<dbReference type="SUPFAM" id="SSF50118">
    <property type="entry name" value="Cell growth inhibitor/plasmid maintenance toxic component"/>
    <property type="match status" value="1"/>
</dbReference>
<dbReference type="Proteomes" id="UP000184291">
    <property type="component" value="Unassembled WGS sequence"/>
</dbReference>
<evidence type="ECO:0000256" key="3">
    <source>
        <dbReference type="PIRNR" id="PIRNR033490"/>
    </source>
</evidence>
<dbReference type="AlphaFoldDB" id="A0A1M4RZL8"/>
<evidence type="ECO:0000256" key="1">
    <source>
        <dbReference type="ARBA" id="ARBA00007521"/>
    </source>
</evidence>
<dbReference type="GO" id="GO:0016787">
    <property type="term" value="F:hydrolase activity"/>
    <property type="evidence" value="ECO:0007669"/>
    <property type="project" value="UniProtKB-KW"/>
</dbReference>
<evidence type="ECO:0000313" key="5">
    <source>
        <dbReference type="Proteomes" id="UP000184291"/>
    </source>
</evidence>
<dbReference type="InterPro" id="IPR011067">
    <property type="entry name" value="Plasmid_toxin/cell-grow_inhib"/>
</dbReference>
<evidence type="ECO:0000313" key="4">
    <source>
        <dbReference type="EMBL" id="SHE25398.1"/>
    </source>
</evidence>
<dbReference type="GO" id="GO:0004521">
    <property type="term" value="F:RNA endonuclease activity"/>
    <property type="evidence" value="ECO:0007669"/>
    <property type="project" value="TreeGrafter"/>
</dbReference>